<dbReference type="EMBL" id="JALLPJ020001024">
    <property type="protein sequence ID" value="KAL3777846.1"/>
    <property type="molecule type" value="Genomic_DNA"/>
</dbReference>
<organism evidence="2 3">
    <name type="scientific">Cyclotella atomus</name>
    <dbReference type="NCBI Taxonomy" id="382360"/>
    <lineage>
        <taxon>Eukaryota</taxon>
        <taxon>Sar</taxon>
        <taxon>Stramenopiles</taxon>
        <taxon>Ochrophyta</taxon>
        <taxon>Bacillariophyta</taxon>
        <taxon>Coscinodiscophyceae</taxon>
        <taxon>Thalassiosirophycidae</taxon>
        <taxon>Stephanodiscales</taxon>
        <taxon>Stephanodiscaceae</taxon>
        <taxon>Cyclotella</taxon>
    </lineage>
</organism>
<feature type="domain" description="Enoyl reductase (ER)" evidence="1">
    <location>
        <begin position="19"/>
        <end position="367"/>
    </location>
</feature>
<keyword evidence="3" id="KW-1185">Reference proteome</keyword>
<reference evidence="2 3" key="1">
    <citation type="submission" date="2024-10" db="EMBL/GenBank/DDBJ databases">
        <title>Updated reference genomes for cyclostephanoid diatoms.</title>
        <authorList>
            <person name="Roberts W.R."/>
            <person name="Alverson A.J."/>
        </authorList>
    </citation>
    <scope>NUCLEOTIDE SEQUENCE [LARGE SCALE GENOMIC DNA]</scope>
    <source>
        <strain evidence="2 3">AJA010-31</strain>
    </source>
</reference>
<evidence type="ECO:0000313" key="2">
    <source>
        <dbReference type="EMBL" id="KAL3777846.1"/>
    </source>
</evidence>
<proteinExistence type="predicted"/>
<dbReference type="InterPro" id="IPR011032">
    <property type="entry name" value="GroES-like_sf"/>
</dbReference>
<dbReference type="InterPro" id="IPR052585">
    <property type="entry name" value="Lipid_raft_assoc_Zn_ADH"/>
</dbReference>
<dbReference type="PROSITE" id="PS01162">
    <property type="entry name" value="QOR_ZETA_CRYSTAL"/>
    <property type="match status" value="1"/>
</dbReference>
<evidence type="ECO:0000313" key="3">
    <source>
        <dbReference type="Proteomes" id="UP001530400"/>
    </source>
</evidence>
<dbReference type="PANTHER" id="PTHR43482">
    <property type="entry name" value="PROTEIN AST1-RELATED"/>
    <property type="match status" value="1"/>
</dbReference>
<protein>
    <recommendedName>
        <fullName evidence="1">Enoyl reductase (ER) domain-containing protein</fullName>
    </recommendedName>
</protein>
<dbReference type="InterPro" id="IPR002364">
    <property type="entry name" value="Quin_OxRdtase/zeta-crystal_CS"/>
</dbReference>
<dbReference type="Pfam" id="PF08240">
    <property type="entry name" value="ADH_N"/>
    <property type="match status" value="1"/>
</dbReference>
<dbReference type="InterPro" id="IPR020843">
    <property type="entry name" value="ER"/>
</dbReference>
<accession>A0ABD3NT81</accession>
<dbReference type="SMART" id="SM00829">
    <property type="entry name" value="PKS_ER"/>
    <property type="match status" value="1"/>
</dbReference>
<name>A0ABD3NT81_9STRA</name>
<dbReference type="Pfam" id="PF13602">
    <property type="entry name" value="ADH_zinc_N_2"/>
    <property type="match status" value="1"/>
</dbReference>
<dbReference type="Gene3D" id="3.90.180.10">
    <property type="entry name" value="Medium-chain alcohol dehydrogenases, catalytic domain"/>
    <property type="match status" value="1"/>
</dbReference>
<dbReference type="PANTHER" id="PTHR43482:SF1">
    <property type="entry name" value="PROTEIN AST1-RELATED"/>
    <property type="match status" value="1"/>
</dbReference>
<dbReference type="SUPFAM" id="SSF50129">
    <property type="entry name" value="GroES-like"/>
    <property type="match status" value="1"/>
</dbReference>
<dbReference type="AlphaFoldDB" id="A0ABD3NT81"/>
<dbReference type="InterPro" id="IPR036291">
    <property type="entry name" value="NAD(P)-bd_dom_sf"/>
</dbReference>
<sequence length="372" mass="40321">MKAAQCSDYTSTNTYESVLTVQESVPTPNLEYDTPPAGFKNPMLVRVLSVALAPGDVRVMTGDTRELQGPPSMPYTPGGDVCGVVVEMPKESKKKGGWSFGVGDRIAARFVNKPMGMLGEYALVSPDVCDKVPESISNDAAAALVSSAAVAVIISDYIKEGDRVLIYGAGGGVGSHLCQAVRLKGASYVVGVGKDAKRLKSKPISCDESVNYTKDDAFNNKEWQDKPFDVVVDLVGGIWPKLVDQNQSEKSIVKSANQGGRYLTTTPDSAIFQGRSVWQILRVFLFPALWRATYTRIGFSRSYRPQYSYVIGLPSTSDIVTRTLSLAEEGKLIPCIDDSGPFPFTTEGVRDAFRLQASRHAKGKIIIKVSEK</sequence>
<dbReference type="Proteomes" id="UP001530400">
    <property type="component" value="Unassembled WGS sequence"/>
</dbReference>
<dbReference type="SUPFAM" id="SSF51735">
    <property type="entry name" value="NAD(P)-binding Rossmann-fold domains"/>
    <property type="match status" value="1"/>
</dbReference>
<dbReference type="Gene3D" id="3.40.50.720">
    <property type="entry name" value="NAD(P)-binding Rossmann-like Domain"/>
    <property type="match status" value="1"/>
</dbReference>
<comment type="caution">
    <text evidence="2">The sequence shown here is derived from an EMBL/GenBank/DDBJ whole genome shotgun (WGS) entry which is preliminary data.</text>
</comment>
<gene>
    <name evidence="2" type="ORF">ACHAWO_012165</name>
</gene>
<evidence type="ECO:0000259" key="1">
    <source>
        <dbReference type="SMART" id="SM00829"/>
    </source>
</evidence>
<dbReference type="InterPro" id="IPR013154">
    <property type="entry name" value="ADH-like_N"/>
</dbReference>